<evidence type="ECO:0000313" key="2">
    <source>
        <dbReference type="Proteomes" id="UP001311799"/>
    </source>
</evidence>
<keyword evidence="2" id="KW-1185">Reference proteome</keyword>
<gene>
    <name evidence="1" type="ORF">RS030_71068</name>
</gene>
<name>A0AAV9XTF0_9CRYT</name>
<dbReference type="EMBL" id="JAWDEY010000035">
    <property type="protein sequence ID" value="KAK6588030.1"/>
    <property type="molecule type" value="Genomic_DNA"/>
</dbReference>
<dbReference type="InterPro" id="IPR007175">
    <property type="entry name" value="Rpr2/Snm1/Rpp21"/>
</dbReference>
<dbReference type="AlphaFoldDB" id="A0AAV9XTF0"/>
<accession>A0AAV9XTF0</accession>
<evidence type="ECO:0000313" key="1">
    <source>
        <dbReference type="EMBL" id="KAK6588030.1"/>
    </source>
</evidence>
<sequence length="294" mass="33424">MQVIESKLSAFSRMLKNEDPANNFILNSGGKKNSYKLVTVLEDNEKTNNIAELDFLISASTLYLDICPSLASRFNCKIANLTDEIRKSKTYDSFFSGRICPKCFSTYIVGKNCKLSIKSLNGIERRKAIKEHKGEFNSSEGGLANNIFKKLCINCYICNYTYSKFFFDKKPKSKKNIVKESKTNTYIDSLINYSNNIFMNKNTDLYNYDCKLSAAEKQTTIKANRIDNNIRFFRTNKRQKAVNTVTNRNKCTEKKPSVEGNGIVRVLRKEIGSGFIGGEKENEGGFYDILSKLA</sequence>
<comment type="caution">
    <text evidence="1">The sequence shown here is derived from an EMBL/GenBank/DDBJ whole genome shotgun (WGS) entry which is preliminary data.</text>
</comment>
<protein>
    <submittedName>
        <fullName evidence="1">Uncharacterized protein</fullName>
    </submittedName>
</protein>
<proteinExistence type="predicted"/>
<organism evidence="1 2">
    <name type="scientific">Cryptosporidium xiaoi</name>
    <dbReference type="NCBI Taxonomy" id="659607"/>
    <lineage>
        <taxon>Eukaryota</taxon>
        <taxon>Sar</taxon>
        <taxon>Alveolata</taxon>
        <taxon>Apicomplexa</taxon>
        <taxon>Conoidasida</taxon>
        <taxon>Coccidia</taxon>
        <taxon>Eucoccidiorida</taxon>
        <taxon>Eimeriorina</taxon>
        <taxon>Cryptosporidiidae</taxon>
        <taxon>Cryptosporidium</taxon>
    </lineage>
</organism>
<dbReference type="GO" id="GO:0006396">
    <property type="term" value="P:RNA processing"/>
    <property type="evidence" value="ECO:0007669"/>
    <property type="project" value="InterPro"/>
</dbReference>
<reference evidence="1 2" key="1">
    <citation type="submission" date="2023-10" db="EMBL/GenBank/DDBJ databases">
        <title>Comparative genomics analysis reveals potential genetic determinants of host preference in Cryptosporidium xiaoi.</title>
        <authorList>
            <person name="Xiao L."/>
            <person name="Li J."/>
        </authorList>
    </citation>
    <scope>NUCLEOTIDE SEQUENCE [LARGE SCALE GENOMIC DNA]</scope>
    <source>
        <strain evidence="1 2">52996</strain>
    </source>
</reference>
<dbReference type="Pfam" id="PF04032">
    <property type="entry name" value="Rpr2"/>
    <property type="match status" value="1"/>
</dbReference>
<dbReference type="Proteomes" id="UP001311799">
    <property type="component" value="Unassembled WGS sequence"/>
</dbReference>